<evidence type="ECO:0000313" key="2">
    <source>
        <dbReference type="EMBL" id="CAF1448833.1"/>
    </source>
</evidence>
<dbReference type="Proteomes" id="UP000663832">
    <property type="component" value="Unassembled WGS sequence"/>
</dbReference>
<protein>
    <submittedName>
        <fullName evidence="2">Uncharacterized protein</fullName>
    </submittedName>
</protein>
<dbReference type="EMBL" id="CAJNOM010002270">
    <property type="protein sequence ID" value="CAF1629906.1"/>
    <property type="molecule type" value="Genomic_DNA"/>
</dbReference>
<evidence type="ECO:0000313" key="4">
    <source>
        <dbReference type="Proteomes" id="UP000663832"/>
    </source>
</evidence>
<name>A0A815PGK1_9BILA</name>
<organism evidence="2 5">
    <name type="scientific">Adineta steineri</name>
    <dbReference type="NCBI Taxonomy" id="433720"/>
    <lineage>
        <taxon>Eukaryota</taxon>
        <taxon>Metazoa</taxon>
        <taxon>Spiralia</taxon>
        <taxon>Gnathifera</taxon>
        <taxon>Rotifera</taxon>
        <taxon>Eurotatoria</taxon>
        <taxon>Bdelloidea</taxon>
        <taxon>Adinetida</taxon>
        <taxon>Adinetidae</taxon>
        <taxon>Adineta</taxon>
    </lineage>
</organism>
<evidence type="ECO:0000256" key="1">
    <source>
        <dbReference type="SAM" id="MobiDB-lite"/>
    </source>
</evidence>
<feature type="non-terminal residue" evidence="2">
    <location>
        <position position="31"/>
    </location>
</feature>
<dbReference type="Proteomes" id="UP000663877">
    <property type="component" value="Unassembled WGS sequence"/>
</dbReference>
<feature type="region of interest" description="Disordered" evidence="1">
    <location>
        <begin position="1"/>
        <end position="31"/>
    </location>
</feature>
<gene>
    <name evidence="2" type="ORF">BJG266_LOCUS40312</name>
    <name evidence="3" type="ORF">QVE165_LOCUS57187</name>
</gene>
<accession>A0A815PGK1</accession>
<evidence type="ECO:0000313" key="5">
    <source>
        <dbReference type="Proteomes" id="UP000663877"/>
    </source>
</evidence>
<dbReference type="EMBL" id="CAJNOI010001943">
    <property type="protein sequence ID" value="CAF1448833.1"/>
    <property type="molecule type" value="Genomic_DNA"/>
</dbReference>
<proteinExistence type="predicted"/>
<keyword evidence="4" id="KW-1185">Reference proteome</keyword>
<dbReference type="AlphaFoldDB" id="A0A815PGK1"/>
<feature type="compositionally biased region" description="Low complexity" evidence="1">
    <location>
        <begin position="7"/>
        <end position="18"/>
    </location>
</feature>
<evidence type="ECO:0000313" key="3">
    <source>
        <dbReference type="EMBL" id="CAF1629906.1"/>
    </source>
</evidence>
<sequence length="31" mass="3225">MLSHQFNNNDTSNSGSSGIPLPASFASHYSG</sequence>
<comment type="caution">
    <text evidence="2">The sequence shown here is derived from an EMBL/GenBank/DDBJ whole genome shotgun (WGS) entry which is preliminary data.</text>
</comment>
<reference evidence="2" key="1">
    <citation type="submission" date="2021-02" db="EMBL/GenBank/DDBJ databases">
        <authorList>
            <person name="Nowell W R."/>
        </authorList>
    </citation>
    <scope>NUCLEOTIDE SEQUENCE</scope>
</reference>